<dbReference type="GO" id="GO:0016746">
    <property type="term" value="F:acyltransferase activity"/>
    <property type="evidence" value="ECO:0007669"/>
    <property type="project" value="UniProtKB-KW"/>
</dbReference>
<comment type="caution">
    <text evidence="2">The sequence shown here is derived from an EMBL/GenBank/DDBJ whole genome shotgun (WGS) entry which is preliminary data.</text>
</comment>
<name>A0A6L5YBX3_9BACT</name>
<reference evidence="2 3" key="1">
    <citation type="submission" date="2019-08" db="EMBL/GenBank/DDBJ databases">
        <title>In-depth cultivation of the pig gut microbiome towards novel bacterial diversity and tailored functional studies.</title>
        <authorList>
            <person name="Wylensek D."/>
            <person name="Hitch T.C.A."/>
            <person name="Clavel T."/>
        </authorList>
    </citation>
    <scope>NUCLEOTIDE SEQUENCE [LARGE SCALE GENOMIC DNA]</scope>
    <source>
        <strain evidence="2 3">SM-530-WT-4B</strain>
    </source>
</reference>
<dbReference type="Proteomes" id="UP000473699">
    <property type="component" value="Unassembled WGS sequence"/>
</dbReference>
<protein>
    <submittedName>
        <fullName evidence="2">Acyl-CoA--6-aminopenicillanic acid acyltransferase</fullName>
    </submittedName>
</protein>
<evidence type="ECO:0000259" key="1">
    <source>
        <dbReference type="Pfam" id="PF03417"/>
    </source>
</evidence>
<dbReference type="EMBL" id="VUNH01000005">
    <property type="protein sequence ID" value="MST55623.1"/>
    <property type="molecule type" value="Genomic_DNA"/>
</dbReference>
<gene>
    <name evidence="2" type="ORF">FYJ74_06190</name>
</gene>
<dbReference type="RefSeq" id="WP_154528710.1">
    <property type="nucleotide sequence ID" value="NZ_VUNH01000005.1"/>
</dbReference>
<accession>A0A6L5YBX3</accession>
<keyword evidence="2" id="KW-0012">Acyltransferase</keyword>
<dbReference type="Pfam" id="PF03417">
    <property type="entry name" value="AAT"/>
    <property type="match status" value="1"/>
</dbReference>
<evidence type="ECO:0000313" key="2">
    <source>
        <dbReference type="EMBL" id="MST55623.1"/>
    </source>
</evidence>
<keyword evidence="2" id="KW-0808">Transferase</keyword>
<keyword evidence="3" id="KW-1185">Reference proteome</keyword>
<dbReference type="PANTHER" id="PTHR34180:SF1">
    <property type="entry name" value="BETA-ALANYL-DOPAMINE_CARCININE HYDROLASE"/>
    <property type="match status" value="1"/>
</dbReference>
<dbReference type="InterPro" id="IPR047794">
    <property type="entry name" value="C45_proenzyme-like"/>
</dbReference>
<dbReference type="InterPro" id="IPR047801">
    <property type="entry name" value="Peptidase_C45"/>
</dbReference>
<proteinExistence type="predicted"/>
<organism evidence="2 3">
    <name type="scientific">Pyramidobacter porci</name>
    <dbReference type="NCBI Taxonomy" id="2605789"/>
    <lineage>
        <taxon>Bacteria</taxon>
        <taxon>Thermotogati</taxon>
        <taxon>Synergistota</taxon>
        <taxon>Synergistia</taxon>
        <taxon>Synergistales</taxon>
        <taxon>Dethiosulfovibrionaceae</taxon>
        <taxon>Pyramidobacter</taxon>
    </lineage>
</organism>
<dbReference type="AlphaFoldDB" id="A0A6L5YBX3"/>
<evidence type="ECO:0000313" key="3">
    <source>
        <dbReference type="Proteomes" id="UP000473699"/>
    </source>
</evidence>
<dbReference type="PANTHER" id="PTHR34180">
    <property type="entry name" value="PEPTIDASE C45"/>
    <property type="match status" value="1"/>
</dbReference>
<dbReference type="InterPro" id="IPR005079">
    <property type="entry name" value="Peptidase_C45_hydrolase"/>
</dbReference>
<sequence>MRRFPIINVEPGTPYEMGFHYGRQATDQIRNGLADYRTIFAQTSTMAWEEIGTYALSYTPAVKAVDPDLIDEVRGIADGAGVSFADIMILNTRYEITKFPKPHECTSFALLPEATKDGVAYVGQNWDYRVGILDHIVIVHYAMPDGTRIVGAAEAGQVIRNGFNSHGIGLCANNLQSKGDNRGTALPVTFLRRKVLQSRSFEEAKKLLLETKRTVSNNFMLGSAEGRALDFETSPLGTDLIEPANGILTHANHFVVEPAKEALERSPRGDRLYELLAQRRGSIDVPWIIRCLSDHENYPKAICRHPADTSLPMPRRSSTVAGIVYNLSEGVAHICAGPSCENEFVAVPL</sequence>
<dbReference type="Gene3D" id="1.10.10.2120">
    <property type="match status" value="1"/>
</dbReference>
<dbReference type="NCBIfam" id="NF040521">
    <property type="entry name" value="C45_proenzyme"/>
    <property type="match status" value="1"/>
</dbReference>
<feature type="domain" description="Peptidase C45 hydrolase" evidence="1">
    <location>
        <begin position="115"/>
        <end position="337"/>
    </location>
</feature>
<dbReference type="Gene3D" id="3.60.60.10">
    <property type="entry name" value="Penicillin V Acylase, Chain A"/>
    <property type="match status" value="1"/>
</dbReference>